<name>A0A3M4SI85_PSEA0</name>
<protein>
    <recommendedName>
        <fullName evidence="4">DUF1654 domain-containing protein</fullName>
    </recommendedName>
</protein>
<organism evidence="2 3">
    <name type="scientific">Pseudomonas amygdali pv. ulmi</name>
    <dbReference type="NCBI Taxonomy" id="251720"/>
    <lineage>
        <taxon>Bacteria</taxon>
        <taxon>Pseudomonadati</taxon>
        <taxon>Pseudomonadota</taxon>
        <taxon>Gammaproteobacteria</taxon>
        <taxon>Pseudomonadales</taxon>
        <taxon>Pseudomonadaceae</taxon>
        <taxon>Pseudomonas</taxon>
        <taxon>Pseudomonas amygdali</taxon>
    </lineage>
</organism>
<feature type="region of interest" description="Disordered" evidence="1">
    <location>
        <begin position="96"/>
        <end position="115"/>
    </location>
</feature>
<proteinExistence type="predicted"/>
<dbReference type="EMBL" id="RBRS01000286">
    <property type="protein sequence ID" value="RMR14599.1"/>
    <property type="molecule type" value="Genomic_DNA"/>
</dbReference>
<evidence type="ECO:0000313" key="3">
    <source>
        <dbReference type="Proteomes" id="UP000271097"/>
    </source>
</evidence>
<dbReference type="Proteomes" id="UP000271097">
    <property type="component" value="Unassembled WGS sequence"/>
</dbReference>
<evidence type="ECO:0000313" key="2">
    <source>
        <dbReference type="EMBL" id="RMR14599.1"/>
    </source>
</evidence>
<reference evidence="2 3" key="1">
    <citation type="submission" date="2018-08" db="EMBL/GenBank/DDBJ databases">
        <title>Recombination of ecologically and evolutionarily significant loci maintains genetic cohesion in the Pseudomonas syringae species complex.</title>
        <authorList>
            <person name="Dillon M."/>
            <person name="Thakur S."/>
            <person name="Almeida R.N.D."/>
            <person name="Weir B.S."/>
            <person name="Guttman D.S."/>
        </authorList>
    </citation>
    <scope>NUCLEOTIDE SEQUENCE [LARGE SCALE GENOMIC DNA]</scope>
    <source>
        <strain evidence="2 3">ICMP 5931</strain>
    </source>
</reference>
<gene>
    <name evidence="2" type="ORF">ALP90_04738</name>
</gene>
<dbReference type="Pfam" id="PF07867">
    <property type="entry name" value="DUF1654"/>
    <property type="match status" value="1"/>
</dbReference>
<dbReference type="InterPro" id="IPR012449">
    <property type="entry name" value="Phage_F116_Orf28"/>
</dbReference>
<evidence type="ECO:0000256" key="1">
    <source>
        <dbReference type="SAM" id="MobiDB-lite"/>
    </source>
</evidence>
<evidence type="ECO:0008006" key="4">
    <source>
        <dbReference type="Google" id="ProtNLM"/>
    </source>
</evidence>
<sequence>MVFAVVEPCGVTRLPVDVPGEFRGCAWWKSYIEQPLFRVRTTQDHRACIPRMTIHRLDTDGDREWEEVMGVLSATDELNLTFEDDGAVTVRWEATPVEDRPGEMIDEREEQAAPF</sequence>
<comment type="caution">
    <text evidence="2">The sequence shown here is derived from an EMBL/GenBank/DDBJ whole genome shotgun (WGS) entry which is preliminary data.</text>
</comment>
<accession>A0A3M4SI85</accession>
<dbReference type="AlphaFoldDB" id="A0A3M4SI85"/>